<dbReference type="GO" id="GO:0016616">
    <property type="term" value="F:oxidoreductase activity, acting on the CH-OH group of donors, NAD or NADP as acceptor"/>
    <property type="evidence" value="ECO:0007669"/>
    <property type="project" value="TreeGrafter"/>
</dbReference>
<evidence type="ECO:0000256" key="1">
    <source>
        <dbReference type="ARBA" id="ARBA00006484"/>
    </source>
</evidence>
<dbReference type="EMBL" id="BOOR01000082">
    <property type="protein sequence ID" value="GII59276.1"/>
    <property type="molecule type" value="Genomic_DNA"/>
</dbReference>
<evidence type="ECO:0000313" key="4">
    <source>
        <dbReference type="EMBL" id="GII59276.1"/>
    </source>
</evidence>
<dbReference type="SMART" id="SM00822">
    <property type="entry name" value="PKS_KR"/>
    <property type="match status" value="1"/>
</dbReference>
<name>A0A8J3Y1Z0_9ACTN</name>
<dbReference type="RefSeq" id="WP_203949338.1">
    <property type="nucleotide sequence ID" value="NZ_BOOR01000082.1"/>
</dbReference>
<comment type="caution">
    <text evidence="4">The sequence shown here is derived from an EMBL/GenBank/DDBJ whole genome shotgun (WGS) entry which is preliminary data.</text>
</comment>
<evidence type="ECO:0000256" key="2">
    <source>
        <dbReference type="ARBA" id="ARBA00023002"/>
    </source>
</evidence>
<dbReference type="InterPro" id="IPR057326">
    <property type="entry name" value="KR_dom"/>
</dbReference>
<feature type="domain" description="Ketoreductase" evidence="3">
    <location>
        <begin position="9"/>
        <end position="209"/>
    </location>
</feature>
<accession>A0A8J3Y1Z0</accession>
<evidence type="ECO:0000259" key="3">
    <source>
        <dbReference type="SMART" id="SM00822"/>
    </source>
</evidence>
<gene>
    <name evidence="4" type="ORF">Pth03_76650</name>
</gene>
<dbReference type="PANTHER" id="PTHR42760">
    <property type="entry name" value="SHORT-CHAIN DEHYDROGENASES/REDUCTASES FAMILY MEMBER"/>
    <property type="match status" value="1"/>
</dbReference>
<dbReference type="SUPFAM" id="SSF51735">
    <property type="entry name" value="NAD(P)-binding Rossmann-fold domains"/>
    <property type="match status" value="1"/>
</dbReference>
<dbReference type="InterPro" id="IPR002347">
    <property type="entry name" value="SDR_fam"/>
</dbReference>
<dbReference type="Proteomes" id="UP000605992">
    <property type="component" value="Unassembled WGS sequence"/>
</dbReference>
<comment type="similarity">
    <text evidence="1">Belongs to the short-chain dehydrogenases/reductases (SDR) family.</text>
</comment>
<dbReference type="FunFam" id="3.40.50.720:FF:000084">
    <property type="entry name" value="Short-chain dehydrogenase reductase"/>
    <property type="match status" value="1"/>
</dbReference>
<dbReference type="Pfam" id="PF13561">
    <property type="entry name" value="adh_short_C2"/>
    <property type="match status" value="1"/>
</dbReference>
<keyword evidence="5" id="KW-1185">Reference proteome</keyword>
<sequence>MSEKSLQGKVALVTGGSRGLGAASARRLAAAGADVAIAYVRSADKAGAVVDELKSHGARATAFKADQAQRDDVVRMVGEVADHYGRIDILVNSAAVFMYGPMGSLSPQDAEYQWAVNVQGAVTTTQEAVAHMPDGGRIINLGSVAGDRAYFPGFGDYSATKAALGMYSRSWAHELAPRGITVNTVVVGFAQTDMVIPADSDAGKAILGTLPFHRYAAPAEVAATVGFLASPDASYVTGADVHVDGGWHV</sequence>
<dbReference type="PRINTS" id="PR00081">
    <property type="entry name" value="GDHRDH"/>
</dbReference>
<evidence type="ECO:0000313" key="5">
    <source>
        <dbReference type="Proteomes" id="UP000605992"/>
    </source>
</evidence>
<dbReference type="PRINTS" id="PR00080">
    <property type="entry name" value="SDRFAMILY"/>
</dbReference>
<dbReference type="AlphaFoldDB" id="A0A8J3Y1Z0"/>
<reference evidence="4" key="1">
    <citation type="submission" date="2021-01" db="EMBL/GenBank/DDBJ databases">
        <title>Whole genome shotgun sequence of Planotetraspora thailandica NBRC 104271.</title>
        <authorList>
            <person name="Komaki H."/>
            <person name="Tamura T."/>
        </authorList>
    </citation>
    <scope>NUCLEOTIDE SEQUENCE</scope>
    <source>
        <strain evidence="4">NBRC 104271</strain>
    </source>
</reference>
<organism evidence="4 5">
    <name type="scientific">Planotetraspora thailandica</name>
    <dbReference type="NCBI Taxonomy" id="487172"/>
    <lineage>
        <taxon>Bacteria</taxon>
        <taxon>Bacillati</taxon>
        <taxon>Actinomycetota</taxon>
        <taxon>Actinomycetes</taxon>
        <taxon>Streptosporangiales</taxon>
        <taxon>Streptosporangiaceae</taxon>
        <taxon>Planotetraspora</taxon>
    </lineage>
</organism>
<dbReference type="InterPro" id="IPR036291">
    <property type="entry name" value="NAD(P)-bd_dom_sf"/>
</dbReference>
<proteinExistence type="inferred from homology"/>
<dbReference type="InterPro" id="IPR020904">
    <property type="entry name" value="Sc_DH/Rdtase_CS"/>
</dbReference>
<dbReference type="PROSITE" id="PS00061">
    <property type="entry name" value="ADH_SHORT"/>
    <property type="match status" value="1"/>
</dbReference>
<protein>
    <submittedName>
        <fullName evidence="4">Oxidoreductase</fullName>
    </submittedName>
</protein>
<dbReference type="Gene3D" id="3.40.50.720">
    <property type="entry name" value="NAD(P)-binding Rossmann-like Domain"/>
    <property type="match status" value="1"/>
</dbReference>
<keyword evidence="2" id="KW-0560">Oxidoreductase</keyword>
<dbReference type="PANTHER" id="PTHR42760:SF50">
    <property type="entry name" value="SHORT-CHAIN DEHYDROGENASE-RELATED"/>
    <property type="match status" value="1"/>
</dbReference>